<accession>A0A4C1UXL2</accession>
<dbReference type="AlphaFoldDB" id="A0A4C1UXL2"/>
<keyword evidence="3" id="KW-1185">Reference proteome</keyword>
<feature type="chain" id="PRO_5020022687" evidence="1">
    <location>
        <begin position="16"/>
        <end position="317"/>
    </location>
</feature>
<sequence length="317" mass="35542">MQLQHLLSITISILAYIIVSKPDPEFNHDPFIELYIPRPVFLMHTQCIKLDTEKGVLRANLVCRYCNSLTSAADRSDMRVSLTRAGAATLIDLSGADKKAEIFAAREEEKRPAVPFPPAFIRAGAGGGGGGERGFRFQSAACAATFSVALVSTADVTSARRRPPESLVLFSDVLSLRRSSRSERSRMTSSAQLHQVRPKQHTEVPMACDCPMDDSLRELSRHRKSSDIDTGCVRLIYPAREWHDGVGVDVRGTSKEFILDDLEFIECLRGGVSEDGRRVCYRRPYAYLMEGLLWARMGWVETELFVYDEAFFWKVIA</sequence>
<dbReference type="Proteomes" id="UP000299102">
    <property type="component" value="Unassembled WGS sequence"/>
</dbReference>
<dbReference type="EMBL" id="BGZK01000240">
    <property type="protein sequence ID" value="GBP31019.1"/>
    <property type="molecule type" value="Genomic_DNA"/>
</dbReference>
<feature type="signal peptide" evidence="1">
    <location>
        <begin position="1"/>
        <end position="15"/>
    </location>
</feature>
<protein>
    <submittedName>
        <fullName evidence="2">Uncharacterized protein</fullName>
    </submittedName>
</protein>
<evidence type="ECO:0000313" key="3">
    <source>
        <dbReference type="Proteomes" id="UP000299102"/>
    </source>
</evidence>
<organism evidence="2 3">
    <name type="scientific">Eumeta variegata</name>
    <name type="common">Bagworm moth</name>
    <name type="synonym">Eumeta japonica</name>
    <dbReference type="NCBI Taxonomy" id="151549"/>
    <lineage>
        <taxon>Eukaryota</taxon>
        <taxon>Metazoa</taxon>
        <taxon>Ecdysozoa</taxon>
        <taxon>Arthropoda</taxon>
        <taxon>Hexapoda</taxon>
        <taxon>Insecta</taxon>
        <taxon>Pterygota</taxon>
        <taxon>Neoptera</taxon>
        <taxon>Endopterygota</taxon>
        <taxon>Lepidoptera</taxon>
        <taxon>Glossata</taxon>
        <taxon>Ditrysia</taxon>
        <taxon>Tineoidea</taxon>
        <taxon>Psychidae</taxon>
        <taxon>Oiketicinae</taxon>
        <taxon>Eumeta</taxon>
    </lineage>
</organism>
<evidence type="ECO:0000256" key="1">
    <source>
        <dbReference type="SAM" id="SignalP"/>
    </source>
</evidence>
<reference evidence="2 3" key="1">
    <citation type="journal article" date="2019" name="Commun. Biol.">
        <title>The bagworm genome reveals a unique fibroin gene that provides high tensile strength.</title>
        <authorList>
            <person name="Kono N."/>
            <person name="Nakamura H."/>
            <person name="Ohtoshi R."/>
            <person name="Tomita M."/>
            <person name="Numata K."/>
            <person name="Arakawa K."/>
        </authorList>
    </citation>
    <scope>NUCLEOTIDE SEQUENCE [LARGE SCALE GENOMIC DNA]</scope>
</reference>
<evidence type="ECO:0000313" key="2">
    <source>
        <dbReference type="EMBL" id="GBP31019.1"/>
    </source>
</evidence>
<keyword evidence="1" id="KW-0732">Signal</keyword>
<name>A0A4C1UXL2_EUMVA</name>
<proteinExistence type="predicted"/>
<gene>
    <name evidence="2" type="ORF">EVAR_81919_1</name>
</gene>
<comment type="caution">
    <text evidence="2">The sequence shown here is derived from an EMBL/GenBank/DDBJ whole genome shotgun (WGS) entry which is preliminary data.</text>
</comment>